<organism evidence="1 2">
    <name type="scientific">Pelodictyon luteolum</name>
    <dbReference type="NCBI Taxonomy" id="1100"/>
    <lineage>
        <taxon>Bacteria</taxon>
        <taxon>Pseudomonadati</taxon>
        <taxon>Chlorobiota</taxon>
        <taxon>Chlorobiia</taxon>
        <taxon>Chlorobiales</taxon>
        <taxon>Chlorobiaceae</taxon>
        <taxon>Chlorobium/Pelodictyon group</taxon>
        <taxon>Pelodictyon</taxon>
    </lineage>
</organism>
<dbReference type="InterPro" id="IPR010664">
    <property type="entry name" value="LipoPS_assembly_LptC-rel"/>
</dbReference>
<dbReference type="Pfam" id="PF06835">
    <property type="entry name" value="LptC"/>
    <property type="match status" value="1"/>
</dbReference>
<dbReference type="EMBL" id="LVWG01000035">
    <property type="protein sequence ID" value="KZK73635.1"/>
    <property type="molecule type" value="Genomic_DNA"/>
</dbReference>
<sequence length="194" mass="21292">MGIPRQHTATAQRGAHTILITAFILLFTAGCQAPQGNKARPDAPVVKNNSPVQESWNFRFTVTEAGTRKSLITAGHAAEFRIEGGSEQHLDEGVAVNFFDADGNTTTHISADRAIVYENQDIEGMGNVVISSKDSTIIRTEYAKRSGVDHKIRSDRFVTIKRPGQSISGYGFESDQELKHYRIFRGSGEGLINK</sequence>
<evidence type="ECO:0000313" key="2">
    <source>
        <dbReference type="Proteomes" id="UP000076481"/>
    </source>
</evidence>
<dbReference type="GO" id="GO:0005886">
    <property type="term" value="C:plasma membrane"/>
    <property type="evidence" value="ECO:0007669"/>
    <property type="project" value="InterPro"/>
</dbReference>
<gene>
    <name evidence="1" type="ORF">A3K90_08460</name>
</gene>
<name>A0A165L6M4_PELLU</name>
<proteinExistence type="predicted"/>
<reference evidence="1 2" key="1">
    <citation type="submission" date="2016-03" db="EMBL/GenBank/DDBJ databases">
        <title>Speciation and ecological success in dimly lit waters: horizontal gene transfer in a green sulfur bacteria bloom unveiled by metagenomic assembly.</title>
        <authorList>
            <person name="Llorens-Mares T."/>
            <person name="Liu Z."/>
            <person name="Allen L.Z."/>
            <person name="Rusch D.B."/>
            <person name="Craig M.T."/>
            <person name="Dupont C.L."/>
            <person name="Bryant D.A."/>
            <person name="Casamayor E.O."/>
        </authorList>
    </citation>
    <scope>NUCLEOTIDE SEQUENCE [LARGE SCALE GENOMIC DNA]</scope>
    <source>
        <strain evidence="1">CIII</strain>
    </source>
</reference>
<dbReference type="NCBIfam" id="TIGR04409">
    <property type="entry name" value="LptC_YrbK"/>
    <property type="match status" value="1"/>
</dbReference>
<protein>
    <submittedName>
        <fullName evidence="1">LPS export ABC transporter periplasmic protein LptC</fullName>
    </submittedName>
</protein>
<comment type="caution">
    <text evidence="1">The sequence shown here is derived from an EMBL/GenBank/DDBJ whole genome shotgun (WGS) entry which is preliminary data.</text>
</comment>
<dbReference type="RefSeq" id="WP_303682337.1">
    <property type="nucleotide sequence ID" value="NZ_LVWG01000035.1"/>
</dbReference>
<dbReference type="GO" id="GO:0015221">
    <property type="term" value="F:lipopolysaccharide transmembrane transporter activity"/>
    <property type="evidence" value="ECO:0007669"/>
    <property type="project" value="InterPro"/>
</dbReference>
<dbReference type="PROSITE" id="PS51257">
    <property type="entry name" value="PROKAR_LIPOPROTEIN"/>
    <property type="match status" value="1"/>
</dbReference>
<accession>A0A165L6M4</accession>
<dbReference type="AlphaFoldDB" id="A0A165L6M4"/>
<dbReference type="InterPro" id="IPR026265">
    <property type="entry name" value="LptC"/>
</dbReference>
<evidence type="ECO:0000313" key="1">
    <source>
        <dbReference type="EMBL" id="KZK73635.1"/>
    </source>
</evidence>
<dbReference type="Gene3D" id="2.60.450.10">
    <property type="entry name" value="Lipopolysaccharide (LPS) transport protein A like domain"/>
    <property type="match status" value="1"/>
</dbReference>
<dbReference type="Proteomes" id="UP000076481">
    <property type="component" value="Unassembled WGS sequence"/>
</dbReference>